<proteinExistence type="predicted"/>
<dbReference type="PATRIC" id="fig|1430899.3.peg.909"/>
<name>A0A0J8GC80_9LIST</name>
<feature type="domain" description="WxL" evidence="3">
    <location>
        <begin position="529"/>
        <end position="666"/>
    </location>
</feature>
<evidence type="ECO:0000259" key="3">
    <source>
        <dbReference type="Pfam" id="PF13731"/>
    </source>
</evidence>
<dbReference type="AlphaFoldDB" id="A0A0J8GC80"/>
<organism evidence="4 5">
    <name type="scientific">Listeria fleischmannii 1991</name>
    <dbReference type="NCBI Taxonomy" id="1430899"/>
    <lineage>
        <taxon>Bacteria</taxon>
        <taxon>Bacillati</taxon>
        <taxon>Bacillota</taxon>
        <taxon>Bacilli</taxon>
        <taxon>Bacillales</taxon>
        <taxon>Listeriaceae</taxon>
        <taxon>Listeria</taxon>
    </lineage>
</organism>
<evidence type="ECO:0000313" key="4">
    <source>
        <dbReference type="EMBL" id="KMT60272.1"/>
    </source>
</evidence>
<dbReference type="RefSeq" id="WP_007476714.1">
    <property type="nucleotide sequence ID" value="NZ_KQ130613.1"/>
</dbReference>
<feature type="compositionally biased region" description="Polar residues" evidence="1">
    <location>
        <begin position="27"/>
        <end position="36"/>
    </location>
</feature>
<evidence type="ECO:0000256" key="2">
    <source>
        <dbReference type="SAM" id="SignalP"/>
    </source>
</evidence>
<feature type="chain" id="PRO_5005298323" description="WxL domain-containing protein" evidence="2">
    <location>
        <begin position="23"/>
        <end position="666"/>
    </location>
</feature>
<dbReference type="Pfam" id="PF13731">
    <property type="entry name" value="WxL"/>
    <property type="match status" value="1"/>
</dbReference>
<dbReference type="Proteomes" id="UP000052258">
    <property type="component" value="Unassembled WGS sequence"/>
</dbReference>
<comment type="caution">
    <text evidence="4">The sequence shown here is derived from an EMBL/GenBank/DDBJ whole genome shotgun (WGS) entry which is preliminary data.</text>
</comment>
<accession>A0A0J8GC80</accession>
<feature type="compositionally biased region" description="Basic and acidic residues" evidence="1">
    <location>
        <begin position="70"/>
        <end position="93"/>
    </location>
</feature>
<evidence type="ECO:0000256" key="1">
    <source>
        <dbReference type="SAM" id="MobiDB-lite"/>
    </source>
</evidence>
<keyword evidence="5" id="KW-1185">Reference proteome</keyword>
<dbReference type="InterPro" id="IPR046776">
    <property type="entry name" value="Pectate_lyase_5"/>
</dbReference>
<feature type="compositionally biased region" description="Basic and acidic residues" evidence="1">
    <location>
        <begin position="101"/>
        <end position="116"/>
    </location>
</feature>
<dbReference type="EMBL" id="AZHO01000010">
    <property type="protein sequence ID" value="KMT60272.1"/>
    <property type="molecule type" value="Genomic_DNA"/>
</dbReference>
<gene>
    <name evidence="4" type="ORF">X560_0884</name>
</gene>
<protein>
    <recommendedName>
        <fullName evidence="3">WxL domain-containing protein</fullName>
    </recommendedName>
</protein>
<keyword evidence="2" id="KW-0732">Signal</keyword>
<feature type="signal peptide" evidence="2">
    <location>
        <begin position="1"/>
        <end position="22"/>
    </location>
</feature>
<evidence type="ECO:0000313" key="5">
    <source>
        <dbReference type="Proteomes" id="UP000052258"/>
    </source>
</evidence>
<dbReference type="InterPro" id="IPR027994">
    <property type="entry name" value="WxL_dom"/>
</dbReference>
<sequence>MRKILCLIIPIFFITSLTTVHAAGPEQNPNQQPSSEVEQDAPNKGVDDSQNDDAVNPEKSTDESNNMNEKSADEKVVNDVGDKSSTTDEKVESTQEGESEVQDKEKELPSTKKEQPQARAALAGVTTYDEFRTALNDSSVTEISISADIQAPISGGNGTYDNIPARDLVIEGNGHNLDLQDRVFGRSAASDATLTIRDANIYGRSFYGPFVLASGLGLTQRGTIIYENGSYTGGEFGYASANGTYNLAGSFQYNGVASYVNPINGNTYSVPSPTQAVFEVGNVSVAPGANVTLNPYTHSIAQSNFLVDSNSTLTINPGSRTSTELGGVPRGVLDADSLAIKSGATLNITTTDTANAGVSAIYMANGAAFTVEANANVNLLYSNQTTRTNPIVNNVSTLTVGEGASFTAQSDGTGNRTAIDLRNSSSTVSLNSVEKFDLDMRNNSNANSRVMKGSGTFTADNHLVRVWNRSNVSDAEDQQWNPIDSMTAVYSNSVTNSVTATSSVPDVASDFQANYKMENYGRILYTPPVAAGELILEVPETVDFGINQIANSPQKYPVINDAVVKVTDTRTTKSEWSLAAQLTTPFENQTDGNVIDDGISLQDGANDTTLLVGTDSIVKQVDTGDEETNISLKPNANQGMYLSTQPGDITAGKYDTTIKWTLRDTP</sequence>
<reference evidence="4 5" key="1">
    <citation type="journal article" date="2015" name="Genome Biol. Evol.">
        <title>Comparative Genomics of Listeria Sensu Lato: Genus-Wide Differences in Evolutionary Dynamics and the Progressive Gain of Complex, Potentially Pathogenicity-Related Traits through Lateral Gene Transfer.</title>
        <authorList>
            <person name="Chiara M."/>
            <person name="Caruso M."/>
            <person name="D'Erchia A.M."/>
            <person name="Manzari C."/>
            <person name="Fraccalvieri R."/>
            <person name="Goffredo E."/>
            <person name="Latorre L."/>
            <person name="Miccolupo A."/>
            <person name="Padalino I."/>
            <person name="Santagada G."/>
            <person name="Chiocco D."/>
            <person name="Pesole G."/>
            <person name="Horner D.S."/>
            <person name="Parisi A."/>
        </authorList>
    </citation>
    <scope>NUCLEOTIDE SEQUENCE [LARGE SCALE GENOMIC DNA]</scope>
    <source>
        <strain evidence="4 5">1991</strain>
    </source>
</reference>
<dbReference type="Pfam" id="PF20585">
    <property type="entry name" value="Pectate_lyase_5"/>
    <property type="match status" value="1"/>
</dbReference>
<feature type="region of interest" description="Disordered" evidence="1">
    <location>
        <begin position="24"/>
        <end position="117"/>
    </location>
</feature>
<dbReference type="OrthoDB" id="2254248at2"/>